<sequence length="192" mass="22733">MLTKNGEIDQHFALLLNLYDNYLFFSSEYDCLAKGYIFDRSILSAIPYQILSPITNNEYTKCINGKLSIPFSKEIINENNIYSQVCAKLQKTLEKYIKEPQYRKSIRRYKLNDILAFYLKWCKIPALKKSTKSQKNILIILMKHHKNFNPIKNDYYDNLPKKQVDKLLSSYNNIKSFCAKINYTKPIYIKQI</sequence>
<comment type="caution">
    <text evidence="1">The sequence shown here is derived from an EMBL/GenBank/DDBJ whole genome shotgun (WGS) entry which is preliminary data.</text>
</comment>
<reference evidence="1 2" key="1">
    <citation type="submission" date="2024-01" db="EMBL/GenBank/DDBJ databases">
        <authorList>
            <person name="Kunselman E."/>
        </authorList>
    </citation>
    <scope>NUCLEOTIDE SEQUENCE [LARGE SCALE GENOMIC DNA]</scope>
    <source>
        <strain evidence="1">2 abalone samples</strain>
    </source>
</reference>
<proteinExistence type="predicted"/>
<protein>
    <submittedName>
        <fullName evidence="1">Uncharacterized protein</fullName>
    </submittedName>
</protein>
<name>A0ABM9N767_9RICK</name>
<evidence type="ECO:0000313" key="1">
    <source>
        <dbReference type="EMBL" id="CAK8162438.1"/>
    </source>
</evidence>
<accession>A0ABM9N767</accession>
<gene>
    <name evidence="1" type="ORF">CAXC1_150032</name>
</gene>
<dbReference type="EMBL" id="CAWVOK010000006">
    <property type="protein sequence ID" value="CAK8162438.1"/>
    <property type="molecule type" value="Genomic_DNA"/>
</dbReference>
<organism evidence="1 2">
    <name type="scientific">Candidatus Xenohaliotis californiensis</name>
    <dbReference type="NCBI Taxonomy" id="84677"/>
    <lineage>
        <taxon>Bacteria</taxon>
        <taxon>Pseudomonadati</taxon>
        <taxon>Pseudomonadota</taxon>
        <taxon>Alphaproteobacteria</taxon>
        <taxon>Rickettsiales</taxon>
        <taxon>Anaplasmataceae</taxon>
        <taxon>Candidatus Xenohaliotis</taxon>
    </lineage>
</organism>
<dbReference type="RefSeq" id="WP_338363473.1">
    <property type="nucleotide sequence ID" value="NZ_CAWVOK010000006.1"/>
</dbReference>
<keyword evidence="2" id="KW-1185">Reference proteome</keyword>
<evidence type="ECO:0000313" key="2">
    <source>
        <dbReference type="Proteomes" id="UP001314181"/>
    </source>
</evidence>
<dbReference type="Proteomes" id="UP001314181">
    <property type="component" value="Unassembled WGS sequence"/>
</dbReference>